<dbReference type="STRING" id="1817760.A2151_00800"/>
<dbReference type="PANTHER" id="PTHR38779:SF2">
    <property type="entry name" value="TYPE II SECRETION SYSTEM PROTEIN I-RELATED"/>
    <property type="match status" value="1"/>
</dbReference>
<protein>
    <recommendedName>
        <fullName evidence="6">Type II secretion system protein I</fullName>
        <shortName evidence="6">T2SS minor pseudopilin I</shortName>
    </recommendedName>
</protein>
<evidence type="ECO:0000256" key="1">
    <source>
        <dbReference type="ARBA" id="ARBA00004167"/>
    </source>
</evidence>
<dbReference type="AlphaFoldDB" id="A0A1F6TQ82"/>
<keyword evidence="6" id="KW-1003">Cell membrane</keyword>
<evidence type="ECO:0000313" key="8">
    <source>
        <dbReference type="EMBL" id="OGI47219.1"/>
    </source>
</evidence>
<dbReference type="PANTHER" id="PTHR38779">
    <property type="entry name" value="TYPE II SECRETION SYSTEM PROTEIN I-RELATED"/>
    <property type="match status" value="1"/>
</dbReference>
<dbReference type="InterPro" id="IPR003413">
    <property type="entry name" value="T2SS_GspI_C"/>
</dbReference>
<evidence type="ECO:0000256" key="6">
    <source>
        <dbReference type="RuleBase" id="RU368030"/>
    </source>
</evidence>
<dbReference type="SUPFAM" id="SSF54523">
    <property type="entry name" value="Pili subunits"/>
    <property type="match status" value="1"/>
</dbReference>
<dbReference type="InterPro" id="IPR010052">
    <property type="entry name" value="T2SS_protein-GspI"/>
</dbReference>
<dbReference type="InterPro" id="IPR045584">
    <property type="entry name" value="Pilin-like"/>
</dbReference>
<keyword evidence="3" id="KW-0812">Transmembrane</keyword>
<evidence type="ECO:0000313" key="9">
    <source>
        <dbReference type="Proteomes" id="UP000178885"/>
    </source>
</evidence>
<gene>
    <name evidence="8" type="ORF">A2151_00800</name>
</gene>
<evidence type="ECO:0000256" key="5">
    <source>
        <dbReference type="ARBA" id="ARBA00023136"/>
    </source>
</evidence>
<dbReference type="NCBIfam" id="TIGR01707">
    <property type="entry name" value="gspI"/>
    <property type="match status" value="1"/>
</dbReference>
<dbReference type="Pfam" id="PF02501">
    <property type="entry name" value="T2SSI"/>
    <property type="match status" value="1"/>
</dbReference>
<feature type="domain" description="Type II secretion system protein GspI C-terminal" evidence="7">
    <location>
        <begin position="32"/>
        <end position="109"/>
    </location>
</feature>
<name>A0A1F6TQ82_9PROT</name>
<keyword evidence="4" id="KW-1133">Transmembrane helix</keyword>
<keyword evidence="5" id="KW-0472">Membrane</keyword>
<comment type="subcellular location">
    <subcellularLocation>
        <location evidence="6">Cell inner membrane</location>
        <topology evidence="6">Single-pass membrane protein</topology>
    </subcellularLocation>
    <subcellularLocation>
        <location evidence="1">Membrane</location>
        <topology evidence="1">Single-pass membrane protein</topology>
    </subcellularLocation>
</comment>
<dbReference type="Proteomes" id="UP000178885">
    <property type="component" value="Unassembled WGS sequence"/>
</dbReference>
<organism evidence="8 9">
    <name type="scientific">Candidatus Muproteobacteria bacterium RBG_16_65_34</name>
    <dbReference type="NCBI Taxonomy" id="1817760"/>
    <lineage>
        <taxon>Bacteria</taxon>
        <taxon>Pseudomonadati</taxon>
        <taxon>Pseudomonadota</taxon>
        <taxon>Candidatus Muproteobacteria</taxon>
    </lineage>
</organism>
<dbReference type="GO" id="GO:0005886">
    <property type="term" value="C:plasma membrane"/>
    <property type="evidence" value="ECO:0007669"/>
    <property type="project" value="UniProtKB-SubCell"/>
</dbReference>
<comment type="caution">
    <text evidence="8">The sequence shown here is derived from an EMBL/GenBank/DDBJ whole genome shotgun (WGS) entry which is preliminary data.</text>
</comment>
<comment type="PTM">
    <text evidence="6">Cleaved by prepilin peptidase.</text>
</comment>
<proteinExistence type="inferred from homology"/>
<accession>A0A1F6TQ82</accession>
<sequence length="113" mass="12617">MLEVLVALAVLAIALSAGMRALMQAADLSLGLRERTLALWVAQDRLALHEVQRDWPAMDAFNGERELGGRAWHWREQVLSTPEEQLRRVEIDVRAAPDGAVLAHLVGFLRKPD</sequence>
<evidence type="ECO:0000256" key="2">
    <source>
        <dbReference type="ARBA" id="ARBA00022481"/>
    </source>
</evidence>
<keyword evidence="2 6" id="KW-0488">Methylation</keyword>
<comment type="subunit">
    <text evidence="6">Type II secretion is composed of four main components: the outer membrane complex, the inner membrane complex, the cytoplasmic secretion ATPase and the periplasm-spanning pseudopilus.</text>
</comment>
<reference evidence="8 9" key="1">
    <citation type="journal article" date="2016" name="Nat. Commun.">
        <title>Thousands of microbial genomes shed light on interconnected biogeochemical processes in an aquifer system.</title>
        <authorList>
            <person name="Anantharaman K."/>
            <person name="Brown C.T."/>
            <person name="Hug L.A."/>
            <person name="Sharon I."/>
            <person name="Castelle C.J."/>
            <person name="Probst A.J."/>
            <person name="Thomas B.C."/>
            <person name="Singh A."/>
            <person name="Wilkins M.J."/>
            <person name="Karaoz U."/>
            <person name="Brodie E.L."/>
            <person name="Williams K.H."/>
            <person name="Hubbard S.S."/>
            <person name="Banfield J.F."/>
        </authorList>
    </citation>
    <scope>NUCLEOTIDE SEQUENCE [LARGE SCALE GENOMIC DNA]</scope>
</reference>
<comment type="similarity">
    <text evidence="6">Belongs to the GSP I family.</text>
</comment>
<comment type="function">
    <text evidence="6">Component of the type II secretion system required for the energy-dependent secretion of extracellular factors such as proteases and toxins from the periplasm.</text>
</comment>
<dbReference type="GO" id="GO:0015628">
    <property type="term" value="P:protein secretion by the type II secretion system"/>
    <property type="evidence" value="ECO:0007669"/>
    <property type="project" value="UniProtKB-UniRule"/>
</dbReference>
<evidence type="ECO:0000259" key="7">
    <source>
        <dbReference type="Pfam" id="PF02501"/>
    </source>
</evidence>
<keyword evidence="6" id="KW-0997">Cell inner membrane</keyword>
<evidence type="ECO:0000256" key="3">
    <source>
        <dbReference type="ARBA" id="ARBA00022692"/>
    </source>
</evidence>
<dbReference type="Gene3D" id="3.30.1300.30">
    <property type="entry name" value="GSPII I/J protein-like"/>
    <property type="match status" value="1"/>
</dbReference>
<dbReference type="GO" id="GO:0015627">
    <property type="term" value="C:type II protein secretion system complex"/>
    <property type="evidence" value="ECO:0007669"/>
    <property type="project" value="UniProtKB-UniRule"/>
</dbReference>
<dbReference type="EMBL" id="MFSU01000062">
    <property type="protein sequence ID" value="OGI47219.1"/>
    <property type="molecule type" value="Genomic_DNA"/>
</dbReference>
<evidence type="ECO:0000256" key="4">
    <source>
        <dbReference type="ARBA" id="ARBA00022989"/>
    </source>
</evidence>